<proteinExistence type="predicted"/>
<comment type="caution">
    <text evidence="3">The sequence shown here is derived from an EMBL/GenBank/DDBJ whole genome shotgun (WGS) entry which is preliminary data.</text>
</comment>
<sequence>MKTVLMLTLALSAMLLSSAQAAPEEETGKPFQLTTLSGDKYKNCRILKVTPEAMTVMHDAGVSKISFENLSDEWRTRFRYDASKAEEFAKAEEQRVKEAAEKRELALKKQQLREEEKMDILMARERQRLAAEKAAAELGPPLAPAPLPGDATPQLGTASSEPMEEIVPSLSPITQVYTPGAGTYRQYGRDRYSYLYSGFYGYGYPYIPIYGGGGSGYCPPHHHHHSGSSYVQPIIRGSFSVGGNTVIRVNR</sequence>
<dbReference type="EMBL" id="QNRR01000005">
    <property type="protein sequence ID" value="RBP43947.1"/>
    <property type="molecule type" value="Genomic_DNA"/>
</dbReference>
<keyword evidence="2" id="KW-0732">Signal</keyword>
<dbReference type="OrthoDB" id="191654at2"/>
<dbReference type="AlphaFoldDB" id="A0A366HMZ8"/>
<feature type="signal peptide" evidence="2">
    <location>
        <begin position="1"/>
        <end position="21"/>
    </location>
</feature>
<keyword evidence="1" id="KW-0175">Coiled coil</keyword>
<dbReference type="Proteomes" id="UP000253426">
    <property type="component" value="Unassembled WGS sequence"/>
</dbReference>
<evidence type="ECO:0000313" key="3">
    <source>
        <dbReference type="EMBL" id="RBP43947.1"/>
    </source>
</evidence>
<name>A0A366HMZ8_9BACT</name>
<reference evidence="3 4" key="1">
    <citation type="submission" date="2018-06" db="EMBL/GenBank/DDBJ databases">
        <title>Genomic Encyclopedia of Type Strains, Phase IV (KMG-IV): sequencing the most valuable type-strain genomes for metagenomic binning, comparative biology and taxonomic classification.</title>
        <authorList>
            <person name="Goeker M."/>
        </authorList>
    </citation>
    <scope>NUCLEOTIDE SEQUENCE [LARGE SCALE GENOMIC DNA]</scope>
    <source>
        <strain evidence="3 4">DSM 25532</strain>
    </source>
</reference>
<feature type="coiled-coil region" evidence="1">
    <location>
        <begin position="82"/>
        <end position="115"/>
    </location>
</feature>
<feature type="chain" id="PRO_5016833646" evidence="2">
    <location>
        <begin position="22"/>
        <end position="251"/>
    </location>
</feature>
<keyword evidence="4" id="KW-1185">Reference proteome</keyword>
<evidence type="ECO:0000256" key="2">
    <source>
        <dbReference type="SAM" id="SignalP"/>
    </source>
</evidence>
<protein>
    <submittedName>
        <fullName evidence="3">Uncharacterized protein</fullName>
    </submittedName>
</protein>
<evidence type="ECO:0000313" key="4">
    <source>
        <dbReference type="Proteomes" id="UP000253426"/>
    </source>
</evidence>
<accession>A0A366HMZ8</accession>
<evidence type="ECO:0000256" key="1">
    <source>
        <dbReference type="SAM" id="Coils"/>
    </source>
</evidence>
<organism evidence="3 4">
    <name type="scientific">Roseimicrobium gellanilyticum</name>
    <dbReference type="NCBI Taxonomy" id="748857"/>
    <lineage>
        <taxon>Bacteria</taxon>
        <taxon>Pseudomonadati</taxon>
        <taxon>Verrucomicrobiota</taxon>
        <taxon>Verrucomicrobiia</taxon>
        <taxon>Verrucomicrobiales</taxon>
        <taxon>Verrucomicrobiaceae</taxon>
        <taxon>Roseimicrobium</taxon>
    </lineage>
</organism>
<gene>
    <name evidence="3" type="ORF">DES53_105346</name>
</gene>
<dbReference type="RefSeq" id="WP_113959404.1">
    <property type="nucleotide sequence ID" value="NZ_QNRR01000005.1"/>
</dbReference>